<reference evidence="2 3" key="1">
    <citation type="submission" date="2015-04" db="EMBL/GenBank/DDBJ databases">
        <title>Complete genome sequence of Schizopora paradoxa KUC8140, a cosmopolitan wood degrader in East Asia.</title>
        <authorList>
            <consortium name="DOE Joint Genome Institute"/>
            <person name="Min B."/>
            <person name="Park H."/>
            <person name="Jang Y."/>
            <person name="Kim J.-J."/>
            <person name="Kim K.H."/>
            <person name="Pangilinan J."/>
            <person name="Lipzen A."/>
            <person name="Riley R."/>
            <person name="Grigoriev I.V."/>
            <person name="Spatafora J.W."/>
            <person name="Choi I.-G."/>
        </authorList>
    </citation>
    <scope>NUCLEOTIDE SEQUENCE [LARGE SCALE GENOMIC DNA]</scope>
    <source>
        <strain evidence="2 3">KUC8140</strain>
    </source>
</reference>
<dbReference type="CDD" id="cd18186">
    <property type="entry name" value="BTB_POZ_ZBTB_KLHL-like"/>
    <property type="match status" value="1"/>
</dbReference>
<organism evidence="2 3">
    <name type="scientific">Schizopora paradoxa</name>
    <dbReference type="NCBI Taxonomy" id="27342"/>
    <lineage>
        <taxon>Eukaryota</taxon>
        <taxon>Fungi</taxon>
        <taxon>Dikarya</taxon>
        <taxon>Basidiomycota</taxon>
        <taxon>Agaricomycotina</taxon>
        <taxon>Agaricomycetes</taxon>
        <taxon>Hymenochaetales</taxon>
        <taxon>Schizoporaceae</taxon>
        <taxon>Schizopora</taxon>
    </lineage>
</organism>
<sequence length="290" mass="32930">MTPVRDESFYMSFIVFKVENMLFKVPRRPFEEHSDVFRAMFTLPPGSQTETDGLSDERPLILQGIKCDDFRPFLKALYPPCIGEVIQLSEPEWASVLSLAHMWAFHRIRKLAIDELANCNVDEIRKVELAHRFEIEEWYHDAYTALVRREHPLSYEEAHRLGFDFAFKMGRVREDILKGMVLNPGSLAGPGWHRSAHGRRAKGGGGGWGREFDLPGFSAASSSAGVPEIAVLQNADESSVDRALLEVFNVKRIGPRRNDTNNQRRAFQLANQFPIDYVLTVPDLDGGELL</sequence>
<evidence type="ECO:0000259" key="1">
    <source>
        <dbReference type="Pfam" id="PF00651"/>
    </source>
</evidence>
<proteinExistence type="predicted"/>
<accession>A0A0H2RQ93</accession>
<name>A0A0H2RQ93_9AGAM</name>
<dbReference type="Pfam" id="PF00651">
    <property type="entry name" value="BTB"/>
    <property type="match status" value="1"/>
</dbReference>
<evidence type="ECO:0000313" key="2">
    <source>
        <dbReference type="EMBL" id="KLO13797.1"/>
    </source>
</evidence>
<dbReference type="OrthoDB" id="3199068at2759"/>
<dbReference type="EMBL" id="KQ085954">
    <property type="protein sequence ID" value="KLO13797.1"/>
    <property type="molecule type" value="Genomic_DNA"/>
</dbReference>
<gene>
    <name evidence="2" type="ORF">SCHPADRAFT_827519</name>
</gene>
<dbReference type="InterPro" id="IPR000210">
    <property type="entry name" value="BTB/POZ_dom"/>
</dbReference>
<dbReference type="Proteomes" id="UP000053477">
    <property type="component" value="Unassembled WGS sequence"/>
</dbReference>
<protein>
    <recommendedName>
        <fullName evidence="1">BTB domain-containing protein</fullName>
    </recommendedName>
</protein>
<dbReference type="AlphaFoldDB" id="A0A0H2RQ93"/>
<feature type="domain" description="BTB" evidence="1">
    <location>
        <begin position="14"/>
        <end position="116"/>
    </location>
</feature>
<dbReference type="InterPro" id="IPR011333">
    <property type="entry name" value="SKP1/BTB/POZ_sf"/>
</dbReference>
<dbReference type="Gene3D" id="3.30.710.10">
    <property type="entry name" value="Potassium Channel Kv1.1, Chain A"/>
    <property type="match status" value="1"/>
</dbReference>
<dbReference type="SUPFAM" id="SSF54695">
    <property type="entry name" value="POZ domain"/>
    <property type="match status" value="1"/>
</dbReference>
<dbReference type="InParanoid" id="A0A0H2RQ93"/>
<evidence type="ECO:0000313" key="3">
    <source>
        <dbReference type="Proteomes" id="UP000053477"/>
    </source>
</evidence>
<keyword evidence="3" id="KW-1185">Reference proteome</keyword>